<dbReference type="STRING" id="3818.A0A445ALV0"/>
<proteinExistence type="inferred from homology"/>
<reference evidence="3 4" key="1">
    <citation type="submission" date="2019-01" db="EMBL/GenBank/DDBJ databases">
        <title>Sequencing of cultivated peanut Arachis hypogaea provides insights into genome evolution and oil improvement.</title>
        <authorList>
            <person name="Chen X."/>
        </authorList>
    </citation>
    <scope>NUCLEOTIDE SEQUENCE [LARGE SCALE GENOMIC DNA]</scope>
    <source>
        <strain evidence="4">cv. Fuhuasheng</strain>
        <tissue evidence="3">Leaves</tissue>
    </source>
</reference>
<keyword evidence="2" id="KW-0732">Signal</keyword>
<evidence type="ECO:0000313" key="4">
    <source>
        <dbReference type="Proteomes" id="UP000289738"/>
    </source>
</evidence>
<keyword evidence="4" id="KW-1185">Reference proteome</keyword>
<comment type="caution">
    <text evidence="3">The sequence shown here is derived from an EMBL/GenBank/DDBJ whole genome shotgun (WGS) entry which is preliminary data.</text>
</comment>
<evidence type="ECO:0000256" key="2">
    <source>
        <dbReference type="SAM" id="SignalP"/>
    </source>
</evidence>
<dbReference type="OrthoDB" id="625265at2759"/>
<comment type="similarity">
    <text evidence="1">Belongs to the GASA family.</text>
</comment>
<evidence type="ECO:0000256" key="1">
    <source>
        <dbReference type="ARBA" id="ARBA00010582"/>
    </source>
</evidence>
<dbReference type="Pfam" id="PF02704">
    <property type="entry name" value="GASA"/>
    <property type="match status" value="1"/>
</dbReference>
<dbReference type="PANTHER" id="PTHR23201:SF45">
    <property type="entry name" value="SNAKIN-2-LIKE"/>
    <property type="match status" value="1"/>
</dbReference>
<dbReference type="Proteomes" id="UP000289738">
    <property type="component" value="Chromosome B01"/>
</dbReference>
<dbReference type="PANTHER" id="PTHR23201">
    <property type="entry name" value="EXTENSIN, PROLINE-RICH PROTEIN"/>
    <property type="match status" value="1"/>
</dbReference>
<dbReference type="AlphaFoldDB" id="A0A445ALV0"/>
<evidence type="ECO:0000313" key="3">
    <source>
        <dbReference type="EMBL" id="RYR27375.1"/>
    </source>
</evidence>
<dbReference type="EMBL" id="SDMP01000011">
    <property type="protein sequence ID" value="RYR27375.1"/>
    <property type="molecule type" value="Genomic_DNA"/>
</dbReference>
<gene>
    <name evidence="3" type="ORF">Ahy_B01g051417</name>
</gene>
<dbReference type="SMR" id="A0A445ALV0"/>
<feature type="signal peptide" evidence="2">
    <location>
        <begin position="1"/>
        <end position="24"/>
    </location>
</feature>
<protein>
    <recommendedName>
        <fullName evidence="5">Gibberellin-regulated protein</fullName>
    </recommendedName>
</protein>
<evidence type="ECO:0008006" key="5">
    <source>
        <dbReference type="Google" id="ProtNLM"/>
    </source>
</evidence>
<name>A0A445ALV0_ARAHY</name>
<dbReference type="InterPro" id="IPR003854">
    <property type="entry name" value="GASA"/>
</dbReference>
<accession>A0A445ALV0</accession>
<sequence length="108" mass="11851">MAFSRTLIASSLLLTLLILHIAESHQTMMTMSTTNIGAPTPTPLPQTIDCGLECERRCKLSSRPNLCKRACGSCCKICKCVPEGTSGHHDSCPCYKSLTTRHQFHKCP</sequence>
<dbReference type="Gramene" id="arahy.Tifrunner.gnm2.ann2.Ah11g007100.1">
    <property type="protein sequence ID" value="arahy.Tifrunner.gnm2.ann2.Ah11g007100.1-CDS"/>
    <property type="gene ID" value="arahy.Tifrunner.gnm2.ann2.Ah11g007100"/>
</dbReference>
<organism evidence="3 4">
    <name type="scientific">Arachis hypogaea</name>
    <name type="common">Peanut</name>
    <dbReference type="NCBI Taxonomy" id="3818"/>
    <lineage>
        <taxon>Eukaryota</taxon>
        <taxon>Viridiplantae</taxon>
        <taxon>Streptophyta</taxon>
        <taxon>Embryophyta</taxon>
        <taxon>Tracheophyta</taxon>
        <taxon>Spermatophyta</taxon>
        <taxon>Magnoliopsida</taxon>
        <taxon>eudicotyledons</taxon>
        <taxon>Gunneridae</taxon>
        <taxon>Pentapetalae</taxon>
        <taxon>rosids</taxon>
        <taxon>fabids</taxon>
        <taxon>Fabales</taxon>
        <taxon>Fabaceae</taxon>
        <taxon>Papilionoideae</taxon>
        <taxon>50 kb inversion clade</taxon>
        <taxon>dalbergioids sensu lato</taxon>
        <taxon>Dalbergieae</taxon>
        <taxon>Pterocarpus clade</taxon>
        <taxon>Arachis</taxon>
    </lineage>
</organism>
<feature type="chain" id="PRO_5019586706" description="Gibberellin-regulated protein" evidence="2">
    <location>
        <begin position="25"/>
        <end position="108"/>
    </location>
</feature>